<gene>
    <name evidence="1" type="ORF">FWK35_00000709</name>
</gene>
<organism evidence="1 2">
    <name type="scientific">Aphis craccivora</name>
    <name type="common">Cowpea aphid</name>
    <dbReference type="NCBI Taxonomy" id="307492"/>
    <lineage>
        <taxon>Eukaryota</taxon>
        <taxon>Metazoa</taxon>
        <taxon>Ecdysozoa</taxon>
        <taxon>Arthropoda</taxon>
        <taxon>Hexapoda</taxon>
        <taxon>Insecta</taxon>
        <taxon>Pterygota</taxon>
        <taxon>Neoptera</taxon>
        <taxon>Paraneoptera</taxon>
        <taxon>Hemiptera</taxon>
        <taxon>Sternorrhyncha</taxon>
        <taxon>Aphidomorpha</taxon>
        <taxon>Aphidoidea</taxon>
        <taxon>Aphididae</taxon>
        <taxon>Aphidini</taxon>
        <taxon>Aphis</taxon>
        <taxon>Aphis</taxon>
    </lineage>
</organism>
<protein>
    <submittedName>
        <fullName evidence="1">FLYWCH-type domain-containing protein</fullName>
    </submittedName>
</protein>
<proteinExistence type="predicted"/>
<dbReference type="AlphaFoldDB" id="A0A6G0ZNS6"/>
<dbReference type="EMBL" id="VUJU01000139">
    <property type="protein sequence ID" value="KAF0772740.1"/>
    <property type="molecule type" value="Genomic_DNA"/>
</dbReference>
<accession>A0A6G0ZNS6</accession>
<name>A0A6G0ZNS6_APHCR</name>
<reference evidence="1 2" key="1">
    <citation type="submission" date="2019-08" db="EMBL/GenBank/DDBJ databases">
        <title>Whole genome of Aphis craccivora.</title>
        <authorList>
            <person name="Voronova N.V."/>
            <person name="Shulinski R.S."/>
            <person name="Bandarenka Y.V."/>
            <person name="Zhorov D.G."/>
            <person name="Warner D."/>
        </authorList>
    </citation>
    <scope>NUCLEOTIDE SEQUENCE [LARGE SCALE GENOMIC DNA]</scope>
    <source>
        <strain evidence="1">180601</strain>
        <tissue evidence="1">Whole Body</tissue>
    </source>
</reference>
<keyword evidence="2" id="KW-1185">Reference proteome</keyword>
<comment type="caution">
    <text evidence="1">The sequence shown here is derived from an EMBL/GenBank/DDBJ whole genome shotgun (WGS) entry which is preliminary data.</text>
</comment>
<evidence type="ECO:0000313" key="1">
    <source>
        <dbReference type="EMBL" id="KAF0772740.1"/>
    </source>
</evidence>
<dbReference type="Gene3D" id="2.20.25.240">
    <property type="match status" value="1"/>
</dbReference>
<sequence length="209" mass="24017">MWKSRILQSTIKMLIKLSNYDIIWNLSVDSNHCIDSCVVMSWFITNSERDGQLLVVDNFIHRLDRIRGSNHYYKCIDNFGGRAIYRENLNNAIMSKTHGHPSHGIQLAERGFRNKLKDEVVVNPTKTIPQAFNEIRRSIMALGIEGSTEAEVNDAIPIYTSVKSSAYRKRMKLMPMLPKKLSELNIEGDWRSTNDGKDFLLGRWATILS</sequence>
<dbReference type="Proteomes" id="UP000478052">
    <property type="component" value="Unassembled WGS sequence"/>
</dbReference>
<dbReference type="OrthoDB" id="93990at2759"/>
<evidence type="ECO:0000313" key="2">
    <source>
        <dbReference type="Proteomes" id="UP000478052"/>
    </source>
</evidence>